<feature type="transmembrane region" description="Helical" evidence="1">
    <location>
        <begin position="46"/>
        <end position="69"/>
    </location>
</feature>
<protein>
    <submittedName>
        <fullName evidence="2">Uncharacterized protein</fullName>
    </submittedName>
</protein>
<keyword evidence="1" id="KW-0812">Transmembrane</keyword>
<dbReference type="EMBL" id="RDQH01000333">
    <property type="protein sequence ID" value="RXH94490.1"/>
    <property type="molecule type" value="Genomic_DNA"/>
</dbReference>
<keyword evidence="1" id="KW-0472">Membrane</keyword>
<reference evidence="2 3" key="1">
    <citation type="submission" date="2018-10" db="EMBL/GenBank/DDBJ databases">
        <title>A high-quality apple genome assembly.</title>
        <authorList>
            <person name="Hu J."/>
        </authorList>
    </citation>
    <scope>NUCLEOTIDE SEQUENCE [LARGE SCALE GENOMIC DNA]</scope>
    <source>
        <strain evidence="3">cv. HFTH1</strain>
        <tissue evidence="2">Young leaf</tissue>
    </source>
</reference>
<sequence length="115" mass="12168">MVVAGFGVAVPVSSSLGLSLALAWWAFGFVVLCPRWHQFWVFPVRASWLLIVLMCRTVVPGALGSSRALPLELSFQPIWVCFGGGAGGAAGWLVPFAILSAIAFLLLLRPTPGDG</sequence>
<gene>
    <name evidence="2" type="ORF">DVH24_024174</name>
</gene>
<accession>A0A498JG33</accession>
<organism evidence="2 3">
    <name type="scientific">Malus domestica</name>
    <name type="common">Apple</name>
    <name type="synonym">Pyrus malus</name>
    <dbReference type="NCBI Taxonomy" id="3750"/>
    <lineage>
        <taxon>Eukaryota</taxon>
        <taxon>Viridiplantae</taxon>
        <taxon>Streptophyta</taxon>
        <taxon>Embryophyta</taxon>
        <taxon>Tracheophyta</taxon>
        <taxon>Spermatophyta</taxon>
        <taxon>Magnoliopsida</taxon>
        <taxon>eudicotyledons</taxon>
        <taxon>Gunneridae</taxon>
        <taxon>Pentapetalae</taxon>
        <taxon>rosids</taxon>
        <taxon>fabids</taxon>
        <taxon>Rosales</taxon>
        <taxon>Rosaceae</taxon>
        <taxon>Amygdaloideae</taxon>
        <taxon>Maleae</taxon>
        <taxon>Malus</taxon>
    </lineage>
</organism>
<name>A0A498JG33_MALDO</name>
<keyword evidence="3" id="KW-1185">Reference proteome</keyword>
<comment type="caution">
    <text evidence="2">The sequence shown here is derived from an EMBL/GenBank/DDBJ whole genome shotgun (WGS) entry which is preliminary data.</text>
</comment>
<evidence type="ECO:0000313" key="2">
    <source>
        <dbReference type="EMBL" id="RXH94490.1"/>
    </source>
</evidence>
<dbReference type="Proteomes" id="UP000290289">
    <property type="component" value="Chromosome 7"/>
</dbReference>
<feature type="transmembrane region" description="Helical" evidence="1">
    <location>
        <begin position="12"/>
        <end position="34"/>
    </location>
</feature>
<proteinExistence type="predicted"/>
<keyword evidence="1" id="KW-1133">Transmembrane helix</keyword>
<feature type="transmembrane region" description="Helical" evidence="1">
    <location>
        <begin position="89"/>
        <end position="108"/>
    </location>
</feature>
<evidence type="ECO:0000256" key="1">
    <source>
        <dbReference type="SAM" id="Phobius"/>
    </source>
</evidence>
<evidence type="ECO:0000313" key="3">
    <source>
        <dbReference type="Proteomes" id="UP000290289"/>
    </source>
</evidence>
<dbReference type="AlphaFoldDB" id="A0A498JG33"/>